<dbReference type="AlphaFoldDB" id="A0A699IF77"/>
<sequence>EPSSLFDFQEVMNNNHNQEPPPHNGPPQMVRPNGQDPQTIEELCQPSINGRGSDDANRHIDKFLEITQHMKQNRVSDDAFHLSIFPYSLTHHAITWREFVSKQHFLNSREDLKAITTPSGVTLARPLVSPPPLSKEVDQEPEMITDQVLTESTNNIPPLVVQPSPASTSFSDISSSKMPEVTKDTVQPSTENIQPTVAQTQIPIYESIVAPKPKPTIPYPSRTNKQKLFVDYVVDPRVILILGRPFLRTRRALIDVYGEELTLRIDDEAITFKVGRTLKYSYNDAESINRIDVINIA</sequence>
<dbReference type="EMBL" id="BKCJ010294344">
    <property type="protein sequence ID" value="GEZ56398.1"/>
    <property type="molecule type" value="Genomic_DNA"/>
</dbReference>
<protein>
    <submittedName>
        <fullName evidence="2">Reverse transcriptase domain-containing protein</fullName>
    </submittedName>
</protein>
<evidence type="ECO:0000313" key="2">
    <source>
        <dbReference type="EMBL" id="GEZ56398.1"/>
    </source>
</evidence>
<feature type="non-terminal residue" evidence="2">
    <location>
        <position position="1"/>
    </location>
</feature>
<reference evidence="2" key="1">
    <citation type="journal article" date="2019" name="Sci. Rep.">
        <title>Draft genome of Tanacetum cinerariifolium, the natural source of mosquito coil.</title>
        <authorList>
            <person name="Yamashiro T."/>
            <person name="Shiraishi A."/>
            <person name="Satake H."/>
            <person name="Nakayama K."/>
        </authorList>
    </citation>
    <scope>NUCLEOTIDE SEQUENCE</scope>
</reference>
<comment type="caution">
    <text evidence="2">The sequence shown here is derived from an EMBL/GenBank/DDBJ whole genome shotgun (WGS) entry which is preliminary data.</text>
</comment>
<dbReference type="GO" id="GO:0003964">
    <property type="term" value="F:RNA-directed DNA polymerase activity"/>
    <property type="evidence" value="ECO:0007669"/>
    <property type="project" value="UniProtKB-KW"/>
</dbReference>
<keyword evidence="2" id="KW-0808">Transferase</keyword>
<feature type="region of interest" description="Disordered" evidence="1">
    <location>
        <begin position="1"/>
        <end position="38"/>
    </location>
</feature>
<name>A0A699IF77_TANCI</name>
<evidence type="ECO:0000256" key="1">
    <source>
        <dbReference type="SAM" id="MobiDB-lite"/>
    </source>
</evidence>
<keyword evidence="2" id="KW-0695">RNA-directed DNA polymerase</keyword>
<organism evidence="2">
    <name type="scientific">Tanacetum cinerariifolium</name>
    <name type="common">Dalmatian daisy</name>
    <name type="synonym">Chrysanthemum cinerariifolium</name>
    <dbReference type="NCBI Taxonomy" id="118510"/>
    <lineage>
        <taxon>Eukaryota</taxon>
        <taxon>Viridiplantae</taxon>
        <taxon>Streptophyta</taxon>
        <taxon>Embryophyta</taxon>
        <taxon>Tracheophyta</taxon>
        <taxon>Spermatophyta</taxon>
        <taxon>Magnoliopsida</taxon>
        <taxon>eudicotyledons</taxon>
        <taxon>Gunneridae</taxon>
        <taxon>Pentapetalae</taxon>
        <taxon>asterids</taxon>
        <taxon>campanulids</taxon>
        <taxon>Asterales</taxon>
        <taxon>Asteraceae</taxon>
        <taxon>Asteroideae</taxon>
        <taxon>Anthemideae</taxon>
        <taxon>Anthemidinae</taxon>
        <taxon>Tanacetum</taxon>
    </lineage>
</organism>
<keyword evidence="2" id="KW-0548">Nucleotidyltransferase</keyword>
<gene>
    <name evidence="2" type="ORF">Tci_528371</name>
</gene>
<accession>A0A699IF77</accession>
<proteinExistence type="predicted"/>